<evidence type="ECO:0000256" key="1">
    <source>
        <dbReference type="ARBA" id="ARBA00022676"/>
    </source>
</evidence>
<dbReference type="RefSeq" id="WP_379564214.1">
    <property type="nucleotide sequence ID" value="NZ_JBHSQK010000007.1"/>
</dbReference>
<accession>A0ABW1I375</accession>
<sequence length="324" mass="33610">MREPGDILVIDLLGGLGDLVMALPVVHGLAARFPGAALRVLTHDPGATLLDTDPTVAEVLRAEKGREREAAEAAVAALGRADLVVSTTRLHGIPDLVEERGVPGVTNLWRSPPPDEPVSRRYVRILAEEGLVAPEYRPPRIHLTAAEVQRAAADLPAGTPVVLVPGAGMAVKLWPHWAQLVELLDGLPVVAVGPGAPVPELPPTDLRGLAARFAAVARRGGVVVGGDTGPARVAAAVGARTVGLFGPTLAARYGLDEPATNLQGLPDCPHRRPTAITEQVCWWEARCPLSPPAGGPACMADVPPAAVAPAVRAAVREPLPVLSP</sequence>
<dbReference type="InterPro" id="IPR002201">
    <property type="entry name" value="Glyco_trans_9"/>
</dbReference>
<proteinExistence type="predicted"/>
<evidence type="ECO:0000256" key="2">
    <source>
        <dbReference type="ARBA" id="ARBA00022679"/>
    </source>
</evidence>
<gene>
    <name evidence="3" type="ORF">ACFQH9_03780</name>
</gene>
<dbReference type="PANTHER" id="PTHR30160:SF1">
    <property type="entry name" value="LIPOPOLYSACCHARIDE 1,2-N-ACETYLGLUCOSAMINETRANSFERASE-RELATED"/>
    <property type="match status" value="1"/>
</dbReference>
<evidence type="ECO:0000313" key="3">
    <source>
        <dbReference type="EMBL" id="MFC5947398.1"/>
    </source>
</evidence>
<keyword evidence="2" id="KW-0808">Transferase</keyword>
<reference evidence="4" key="1">
    <citation type="journal article" date="2019" name="Int. J. Syst. Evol. Microbiol.">
        <title>The Global Catalogue of Microorganisms (GCM) 10K type strain sequencing project: providing services to taxonomists for standard genome sequencing and annotation.</title>
        <authorList>
            <consortium name="The Broad Institute Genomics Platform"/>
            <consortium name="The Broad Institute Genome Sequencing Center for Infectious Disease"/>
            <person name="Wu L."/>
            <person name="Ma J."/>
        </authorList>
    </citation>
    <scope>NUCLEOTIDE SEQUENCE [LARGE SCALE GENOMIC DNA]</scope>
    <source>
        <strain evidence="4">CGMCC 4.7397</strain>
    </source>
</reference>
<dbReference type="InterPro" id="IPR051199">
    <property type="entry name" value="LPS_LOS_Heptosyltrfase"/>
</dbReference>
<organism evidence="3 4">
    <name type="scientific">Pseudonocardia lutea</name>
    <dbReference type="NCBI Taxonomy" id="2172015"/>
    <lineage>
        <taxon>Bacteria</taxon>
        <taxon>Bacillati</taxon>
        <taxon>Actinomycetota</taxon>
        <taxon>Actinomycetes</taxon>
        <taxon>Pseudonocardiales</taxon>
        <taxon>Pseudonocardiaceae</taxon>
        <taxon>Pseudonocardia</taxon>
    </lineage>
</organism>
<dbReference type="Gene3D" id="3.40.50.2000">
    <property type="entry name" value="Glycogen Phosphorylase B"/>
    <property type="match status" value="2"/>
</dbReference>
<comment type="caution">
    <text evidence="3">The sequence shown here is derived from an EMBL/GenBank/DDBJ whole genome shotgun (WGS) entry which is preliminary data.</text>
</comment>
<keyword evidence="4" id="KW-1185">Reference proteome</keyword>
<evidence type="ECO:0000313" key="4">
    <source>
        <dbReference type="Proteomes" id="UP001596119"/>
    </source>
</evidence>
<name>A0ABW1I375_9PSEU</name>
<keyword evidence="1" id="KW-0328">Glycosyltransferase</keyword>
<dbReference type="EMBL" id="JBHSQK010000007">
    <property type="protein sequence ID" value="MFC5947398.1"/>
    <property type="molecule type" value="Genomic_DNA"/>
</dbReference>
<dbReference type="PANTHER" id="PTHR30160">
    <property type="entry name" value="TETRAACYLDISACCHARIDE 4'-KINASE-RELATED"/>
    <property type="match status" value="1"/>
</dbReference>
<dbReference type="Pfam" id="PF01075">
    <property type="entry name" value="Glyco_transf_9"/>
    <property type="match status" value="1"/>
</dbReference>
<protein>
    <submittedName>
        <fullName evidence="3">Glycosyltransferase family 9 protein</fullName>
    </submittedName>
</protein>
<dbReference type="SUPFAM" id="SSF53756">
    <property type="entry name" value="UDP-Glycosyltransferase/glycogen phosphorylase"/>
    <property type="match status" value="1"/>
</dbReference>
<dbReference type="Proteomes" id="UP001596119">
    <property type="component" value="Unassembled WGS sequence"/>
</dbReference>